<evidence type="ECO:0000256" key="1">
    <source>
        <dbReference type="SAM" id="MobiDB-lite"/>
    </source>
</evidence>
<dbReference type="PROSITE" id="PS51257">
    <property type="entry name" value="PROKAR_LIPOPROTEIN"/>
    <property type="match status" value="1"/>
</dbReference>
<sequence length="63" mass="6514">MNTKKTLASLFAIGLLTAGLAGCHKEGPAEKAGKEIDNATATVGEKMQEAGQDIQKAADDAKR</sequence>
<reference evidence="4" key="1">
    <citation type="journal article" date="2019" name="Int. J. Syst. Evol. Microbiol.">
        <title>The Global Catalogue of Microorganisms (GCM) 10K type strain sequencing project: providing services to taxonomists for standard genome sequencing and annotation.</title>
        <authorList>
            <consortium name="The Broad Institute Genomics Platform"/>
            <consortium name="The Broad Institute Genome Sequencing Center for Infectious Disease"/>
            <person name="Wu L."/>
            <person name="Ma J."/>
        </authorList>
    </citation>
    <scope>NUCLEOTIDE SEQUENCE [LARGE SCALE GENOMIC DNA]</scope>
    <source>
        <strain evidence="4">CCM 2767</strain>
    </source>
</reference>
<comment type="caution">
    <text evidence="3">The sequence shown here is derived from an EMBL/GenBank/DDBJ whole genome shotgun (WGS) entry which is preliminary data.</text>
</comment>
<feature type="signal peptide" evidence="2">
    <location>
        <begin position="1"/>
        <end position="21"/>
    </location>
</feature>
<evidence type="ECO:0000256" key="2">
    <source>
        <dbReference type="SAM" id="SignalP"/>
    </source>
</evidence>
<accession>A0A8J3AS32</accession>
<keyword evidence="4" id="KW-1185">Reference proteome</keyword>
<feature type="region of interest" description="Disordered" evidence="1">
    <location>
        <begin position="43"/>
        <end position="63"/>
    </location>
</feature>
<proteinExistence type="predicted"/>
<keyword evidence="2" id="KW-0732">Signal</keyword>
<dbReference type="AlphaFoldDB" id="A0A8J3AS32"/>
<evidence type="ECO:0000313" key="4">
    <source>
        <dbReference type="Proteomes" id="UP000642180"/>
    </source>
</evidence>
<name>A0A8J3AS32_9BURK</name>
<dbReference type="EMBL" id="BMDI01000001">
    <property type="protein sequence ID" value="GGI17730.1"/>
    <property type="molecule type" value="Genomic_DNA"/>
</dbReference>
<evidence type="ECO:0000313" key="3">
    <source>
        <dbReference type="EMBL" id="GGI17730.1"/>
    </source>
</evidence>
<protein>
    <submittedName>
        <fullName evidence="3">Uncharacterized protein</fullName>
    </submittedName>
</protein>
<gene>
    <name evidence="3" type="ORF">GCM10008066_10440</name>
</gene>
<feature type="chain" id="PRO_5035271165" evidence="2">
    <location>
        <begin position="22"/>
        <end position="63"/>
    </location>
</feature>
<organism evidence="3 4">
    <name type="scientific">Oxalicibacterium faecigallinarum</name>
    <dbReference type="NCBI Taxonomy" id="573741"/>
    <lineage>
        <taxon>Bacteria</taxon>
        <taxon>Pseudomonadati</taxon>
        <taxon>Pseudomonadota</taxon>
        <taxon>Betaproteobacteria</taxon>
        <taxon>Burkholderiales</taxon>
        <taxon>Oxalobacteraceae</taxon>
        <taxon>Oxalicibacterium</taxon>
    </lineage>
</organism>
<dbReference type="RefSeq" id="WP_188380204.1">
    <property type="nucleotide sequence ID" value="NZ_BMDI01000001.1"/>
</dbReference>
<dbReference type="Proteomes" id="UP000642180">
    <property type="component" value="Unassembled WGS sequence"/>
</dbReference>